<proteinExistence type="predicted"/>
<dbReference type="Proteomes" id="UP001152622">
    <property type="component" value="Chromosome 3"/>
</dbReference>
<protein>
    <submittedName>
        <fullName evidence="1">Uncharacterized protein</fullName>
    </submittedName>
</protein>
<gene>
    <name evidence="1" type="ORF">SKAU_G00084770</name>
</gene>
<comment type="caution">
    <text evidence="1">The sequence shown here is derived from an EMBL/GenBank/DDBJ whole genome shotgun (WGS) entry which is preliminary data.</text>
</comment>
<dbReference type="EMBL" id="JAINUF010000003">
    <property type="protein sequence ID" value="KAJ8368449.1"/>
    <property type="molecule type" value="Genomic_DNA"/>
</dbReference>
<sequence length="139" mass="15869">MKEMGWYPDSPLLVKEVPRGKELLTDSTASLDRRDGLMEGHPTEELWDKVKWILERAGMNWTPYRRHYHSIPIAFNTSNSDWMPERLVFCSMAGNRLEGGHPSTPCSAASAHPITFSIHFPECTSSTKRIDLYTTFPSL</sequence>
<evidence type="ECO:0000313" key="2">
    <source>
        <dbReference type="Proteomes" id="UP001152622"/>
    </source>
</evidence>
<accession>A0A9Q1J5J7</accession>
<dbReference type="AlphaFoldDB" id="A0A9Q1J5J7"/>
<reference evidence="1" key="1">
    <citation type="journal article" date="2023" name="Science">
        <title>Genome structures resolve the early diversification of teleost fishes.</title>
        <authorList>
            <person name="Parey E."/>
            <person name="Louis A."/>
            <person name="Montfort J."/>
            <person name="Bouchez O."/>
            <person name="Roques C."/>
            <person name="Iampietro C."/>
            <person name="Lluch J."/>
            <person name="Castinel A."/>
            <person name="Donnadieu C."/>
            <person name="Desvignes T."/>
            <person name="Floi Bucao C."/>
            <person name="Jouanno E."/>
            <person name="Wen M."/>
            <person name="Mejri S."/>
            <person name="Dirks R."/>
            <person name="Jansen H."/>
            <person name="Henkel C."/>
            <person name="Chen W.J."/>
            <person name="Zahm M."/>
            <person name="Cabau C."/>
            <person name="Klopp C."/>
            <person name="Thompson A.W."/>
            <person name="Robinson-Rechavi M."/>
            <person name="Braasch I."/>
            <person name="Lecointre G."/>
            <person name="Bobe J."/>
            <person name="Postlethwait J.H."/>
            <person name="Berthelot C."/>
            <person name="Roest Crollius H."/>
            <person name="Guiguen Y."/>
        </authorList>
    </citation>
    <scope>NUCLEOTIDE SEQUENCE</scope>
    <source>
        <strain evidence="1">WJC10195</strain>
    </source>
</reference>
<evidence type="ECO:0000313" key="1">
    <source>
        <dbReference type="EMBL" id="KAJ8368449.1"/>
    </source>
</evidence>
<organism evidence="1 2">
    <name type="scientific">Synaphobranchus kaupii</name>
    <name type="common">Kaup's arrowtooth eel</name>
    <dbReference type="NCBI Taxonomy" id="118154"/>
    <lineage>
        <taxon>Eukaryota</taxon>
        <taxon>Metazoa</taxon>
        <taxon>Chordata</taxon>
        <taxon>Craniata</taxon>
        <taxon>Vertebrata</taxon>
        <taxon>Euteleostomi</taxon>
        <taxon>Actinopterygii</taxon>
        <taxon>Neopterygii</taxon>
        <taxon>Teleostei</taxon>
        <taxon>Anguilliformes</taxon>
        <taxon>Synaphobranchidae</taxon>
        <taxon>Synaphobranchus</taxon>
    </lineage>
</organism>
<name>A0A9Q1J5J7_SYNKA</name>
<keyword evidence="2" id="KW-1185">Reference proteome</keyword>